<dbReference type="SUPFAM" id="SSF53098">
    <property type="entry name" value="Ribonuclease H-like"/>
    <property type="match status" value="1"/>
</dbReference>
<dbReference type="GO" id="GO:0003964">
    <property type="term" value="F:RNA-directed DNA polymerase activity"/>
    <property type="evidence" value="ECO:0007669"/>
    <property type="project" value="UniProtKB-KW"/>
</dbReference>
<dbReference type="SUPFAM" id="SSF50630">
    <property type="entry name" value="Acid proteases"/>
    <property type="match status" value="1"/>
</dbReference>
<evidence type="ECO:0000256" key="3">
    <source>
        <dbReference type="ARBA" id="ARBA00022695"/>
    </source>
</evidence>
<dbReference type="InterPro" id="IPR036397">
    <property type="entry name" value="RNaseH_sf"/>
</dbReference>
<keyword evidence="2" id="KW-0808">Transferase</keyword>
<keyword evidence="7" id="KW-0378">Hydrolase</keyword>
<dbReference type="CDD" id="cd00303">
    <property type="entry name" value="retropepsin_like"/>
    <property type="match status" value="1"/>
</dbReference>
<dbReference type="GO" id="GO:0008270">
    <property type="term" value="F:zinc ion binding"/>
    <property type="evidence" value="ECO:0007669"/>
    <property type="project" value="UniProtKB-KW"/>
</dbReference>
<feature type="domain" description="Integrase catalytic" evidence="18">
    <location>
        <begin position="1114"/>
        <end position="1271"/>
    </location>
</feature>
<dbReference type="InterPro" id="IPR001969">
    <property type="entry name" value="Aspartic_peptidase_AS"/>
</dbReference>
<dbReference type="Pfam" id="PF00078">
    <property type="entry name" value="RVT_1"/>
    <property type="match status" value="1"/>
</dbReference>
<dbReference type="SUPFAM" id="SSF56672">
    <property type="entry name" value="DNA/RNA polymerases"/>
    <property type="match status" value="1"/>
</dbReference>
<evidence type="ECO:0000256" key="13">
    <source>
        <dbReference type="ARBA" id="ARBA00023268"/>
    </source>
</evidence>
<dbReference type="GO" id="GO:0004190">
    <property type="term" value="F:aspartic-type endopeptidase activity"/>
    <property type="evidence" value="ECO:0007669"/>
    <property type="project" value="UniProtKB-KW"/>
</dbReference>
<gene>
    <name evidence="19" type="ORF">MEDL_33645</name>
</gene>
<evidence type="ECO:0000256" key="14">
    <source>
        <dbReference type="PROSITE-ProRule" id="PRU00047"/>
    </source>
</evidence>
<evidence type="ECO:0008006" key="21">
    <source>
        <dbReference type="Google" id="ProtNLM"/>
    </source>
</evidence>
<keyword evidence="1" id="KW-0645">Protease</keyword>
<feature type="region of interest" description="Disordered" evidence="15">
    <location>
        <begin position="1925"/>
        <end position="1963"/>
    </location>
</feature>
<feature type="domain" description="CCHC-type" evidence="16">
    <location>
        <begin position="1760"/>
        <end position="1773"/>
    </location>
</feature>
<dbReference type="PROSITE" id="PS00141">
    <property type="entry name" value="ASP_PROTEASE"/>
    <property type="match status" value="1"/>
</dbReference>
<feature type="compositionally biased region" description="Basic residues" evidence="15">
    <location>
        <begin position="1934"/>
        <end position="1947"/>
    </location>
</feature>
<evidence type="ECO:0000256" key="7">
    <source>
        <dbReference type="ARBA" id="ARBA00022801"/>
    </source>
</evidence>
<dbReference type="GO" id="GO:0003723">
    <property type="term" value="F:RNA binding"/>
    <property type="evidence" value="ECO:0007669"/>
    <property type="project" value="UniProtKB-KW"/>
</dbReference>
<dbReference type="InterPro" id="IPR050951">
    <property type="entry name" value="Retrovirus_Pol_polyprotein"/>
</dbReference>
<evidence type="ECO:0000256" key="12">
    <source>
        <dbReference type="ARBA" id="ARBA00023125"/>
    </source>
</evidence>
<evidence type="ECO:0000256" key="11">
    <source>
        <dbReference type="ARBA" id="ARBA00022918"/>
    </source>
</evidence>
<dbReference type="GO" id="GO:0003677">
    <property type="term" value="F:DNA binding"/>
    <property type="evidence" value="ECO:0007669"/>
    <property type="project" value="UniProtKB-KW"/>
</dbReference>
<protein>
    <recommendedName>
        <fullName evidence="21">Reverse transcriptase</fullName>
    </recommendedName>
</protein>
<evidence type="ECO:0000313" key="19">
    <source>
        <dbReference type="EMBL" id="CAG2220135.1"/>
    </source>
</evidence>
<dbReference type="PROSITE" id="PS50158">
    <property type="entry name" value="ZF_CCHC"/>
    <property type="match status" value="1"/>
</dbReference>
<evidence type="ECO:0000256" key="10">
    <source>
        <dbReference type="ARBA" id="ARBA00022908"/>
    </source>
</evidence>
<dbReference type="FunFam" id="1.10.340.70:FF:000001">
    <property type="entry name" value="Retrovirus-related Pol polyprotein from transposon gypsy-like Protein"/>
    <property type="match status" value="1"/>
</dbReference>
<evidence type="ECO:0000256" key="1">
    <source>
        <dbReference type="ARBA" id="ARBA00022670"/>
    </source>
</evidence>
<dbReference type="InterPro" id="IPR036875">
    <property type="entry name" value="Znf_CCHC_sf"/>
</dbReference>
<comment type="caution">
    <text evidence="19">The sequence shown here is derived from an EMBL/GenBank/DDBJ whole genome shotgun (WGS) entry which is preliminary data.</text>
</comment>
<evidence type="ECO:0000259" key="16">
    <source>
        <dbReference type="PROSITE" id="PS50158"/>
    </source>
</evidence>
<dbReference type="Gene3D" id="1.10.340.70">
    <property type="match status" value="1"/>
</dbReference>
<keyword evidence="10" id="KW-0229">DNA integration</keyword>
<dbReference type="PANTHER" id="PTHR37984:SF5">
    <property type="entry name" value="PROTEIN NYNRIN-LIKE"/>
    <property type="match status" value="1"/>
</dbReference>
<dbReference type="OrthoDB" id="5599163at2759"/>
<dbReference type="Gene3D" id="3.30.420.10">
    <property type="entry name" value="Ribonuclease H-like superfamily/Ribonuclease H"/>
    <property type="match status" value="1"/>
</dbReference>
<feature type="compositionally biased region" description="Acidic residues" evidence="15">
    <location>
        <begin position="2038"/>
        <end position="2057"/>
    </location>
</feature>
<feature type="region of interest" description="Disordered" evidence="15">
    <location>
        <begin position="1997"/>
        <end position="2078"/>
    </location>
</feature>
<feature type="compositionally biased region" description="Polar residues" evidence="15">
    <location>
        <begin position="891"/>
        <end position="905"/>
    </location>
</feature>
<dbReference type="EMBL" id="CAJPWZ010001650">
    <property type="protein sequence ID" value="CAG2220135.1"/>
    <property type="molecule type" value="Genomic_DNA"/>
</dbReference>
<dbReference type="Gene3D" id="3.30.70.270">
    <property type="match status" value="2"/>
</dbReference>
<accession>A0A8S3SQ13</accession>
<evidence type="ECO:0000256" key="15">
    <source>
        <dbReference type="SAM" id="MobiDB-lite"/>
    </source>
</evidence>
<feature type="compositionally biased region" description="Low complexity" evidence="15">
    <location>
        <begin position="1677"/>
        <end position="1688"/>
    </location>
</feature>
<evidence type="ECO:0000256" key="4">
    <source>
        <dbReference type="ARBA" id="ARBA00022722"/>
    </source>
</evidence>
<keyword evidence="14" id="KW-0479">Metal-binding</keyword>
<dbReference type="InterPro" id="IPR012337">
    <property type="entry name" value="RNaseH-like_sf"/>
</dbReference>
<dbReference type="GO" id="GO:0015074">
    <property type="term" value="P:DNA integration"/>
    <property type="evidence" value="ECO:0007669"/>
    <property type="project" value="UniProtKB-KW"/>
</dbReference>
<dbReference type="GO" id="GO:0004519">
    <property type="term" value="F:endonuclease activity"/>
    <property type="evidence" value="ECO:0007669"/>
    <property type="project" value="UniProtKB-KW"/>
</dbReference>
<keyword evidence="11" id="KW-0695">RNA-directed DNA polymerase</keyword>
<dbReference type="InterPro" id="IPR001878">
    <property type="entry name" value="Znf_CCHC"/>
</dbReference>
<keyword evidence="13" id="KW-0511">Multifunctional enzyme</keyword>
<dbReference type="Gene3D" id="3.10.10.10">
    <property type="entry name" value="HIV Type 1 Reverse Transcriptase, subunit A, domain 1"/>
    <property type="match status" value="1"/>
</dbReference>
<dbReference type="InterPro" id="IPR001584">
    <property type="entry name" value="Integrase_cat-core"/>
</dbReference>
<feature type="compositionally biased region" description="Acidic residues" evidence="15">
    <location>
        <begin position="1997"/>
        <end position="2009"/>
    </location>
</feature>
<keyword evidence="12" id="KW-0238">DNA-binding</keyword>
<dbReference type="PROSITE" id="PS50994">
    <property type="entry name" value="INTEGRASE"/>
    <property type="match status" value="1"/>
</dbReference>
<keyword evidence="14" id="KW-0862">Zinc</keyword>
<dbReference type="GO" id="GO:0006508">
    <property type="term" value="P:proteolysis"/>
    <property type="evidence" value="ECO:0007669"/>
    <property type="project" value="UniProtKB-KW"/>
</dbReference>
<organism evidence="19 20">
    <name type="scientific">Mytilus edulis</name>
    <name type="common">Blue mussel</name>
    <dbReference type="NCBI Taxonomy" id="6550"/>
    <lineage>
        <taxon>Eukaryota</taxon>
        <taxon>Metazoa</taxon>
        <taxon>Spiralia</taxon>
        <taxon>Lophotrochozoa</taxon>
        <taxon>Mollusca</taxon>
        <taxon>Bivalvia</taxon>
        <taxon>Autobranchia</taxon>
        <taxon>Pteriomorphia</taxon>
        <taxon>Mytilida</taxon>
        <taxon>Mytiloidea</taxon>
        <taxon>Mytilidae</taxon>
        <taxon>Mytilinae</taxon>
        <taxon>Mytilus</taxon>
    </lineage>
</organism>
<dbReference type="InterPro" id="IPR021109">
    <property type="entry name" value="Peptidase_aspartic_dom_sf"/>
</dbReference>
<name>A0A8S3SQ13_MYTED</name>
<keyword evidence="8" id="KW-0460">Magnesium</keyword>
<dbReference type="Gene3D" id="2.40.70.10">
    <property type="entry name" value="Acid Proteases"/>
    <property type="match status" value="1"/>
</dbReference>
<reference evidence="19" key="1">
    <citation type="submission" date="2021-03" db="EMBL/GenBank/DDBJ databases">
        <authorList>
            <person name="Bekaert M."/>
        </authorList>
    </citation>
    <scope>NUCLEOTIDE SEQUENCE</scope>
</reference>
<feature type="compositionally biased region" description="Basic and acidic residues" evidence="15">
    <location>
        <begin position="2015"/>
        <end position="2037"/>
    </location>
</feature>
<feature type="compositionally biased region" description="Basic and acidic residues" evidence="15">
    <location>
        <begin position="875"/>
        <end position="890"/>
    </location>
</feature>
<dbReference type="InterPro" id="IPR043128">
    <property type="entry name" value="Rev_trsase/Diguanyl_cyclase"/>
</dbReference>
<keyword evidence="6" id="KW-0255">Endonuclease</keyword>
<keyword evidence="14" id="KW-0863">Zinc-finger</keyword>
<dbReference type="Pfam" id="PF17919">
    <property type="entry name" value="RT_RNaseH_2"/>
    <property type="match status" value="1"/>
</dbReference>
<dbReference type="InterPro" id="IPR043502">
    <property type="entry name" value="DNA/RNA_pol_sf"/>
</dbReference>
<keyword evidence="3" id="KW-0548">Nucleotidyltransferase</keyword>
<dbReference type="InterPro" id="IPR041588">
    <property type="entry name" value="Integrase_H2C2"/>
</dbReference>
<evidence type="ECO:0000256" key="9">
    <source>
        <dbReference type="ARBA" id="ARBA00022884"/>
    </source>
</evidence>
<dbReference type="PANTHER" id="PTHR37984">
    <property type="entry name" value="PROTEIN CBG26694"/>
    <property type="match status" value="1"/>
</dbReference>
<keyword evidence="4" id="KW-0540">Nuclease</keyword>
<dbReference type="Proteomes" id="UP000683360">
    <property type="component" value="Unassembled WGS sequence"/>
</dbReference>
<evidence type="ECO:0000256" key="2">
    <source>
        <dbReference type="ARBA" id="ARBA00022679"/>
    </source>
</evidence>
<dbReference type="SMART" id="SM00343">
    <property type="entry name" value="ZnF_C2HC"/>
    <property type="match status" value="1"/>
</dbReference>
<dbReference type="Pfam" id="PF00665">
    <property type="entry name" value="rve"/>
    <property type="match status" value="1"/>
</dbReference>
<feature type="compositionally biased region" description="Basic and acidic residues" evidence="15">
    <location>
        <begin position="1424"/>
        <end position="1433"/>
    </location>
</feature>
<feature type="region of interest" description="Disordered" evidence="15">
    <location>
        <begin position="1668"/>
        <end position="1689"/>
    </location>
</feature>
<evidence type="ECO:0000256" key="8">
    <source>
        <dbReference type="ARBA" id="ARBA00022842"/>
    </source>
</evidence>
<keyword evidence="9" id="KW-0694">RNA-binding</keyword>
<dbReference type="InterPro" id="IPR041577">
    <property type="entry name" value="RT_RNaseH_2"/>
</dbReference>
<keyword evidence="20" id="KW-1185">Reference proteome</keyword>
<keyword evidence="5" id="KW-0064">Aspartyl protease</keyword>
<dbReference type="SUPFAM" id="SSF57756">
    <property type="entry name" value="Retrovirus zinc finger-like domains"/>
    <property type="match status" value="1"/>
</dbReference>
<evidence type="ECO:0000259" key="18">
    <source>
        <dbReference type="PROSITE" id="PS50994"/>
    </source>
</evidence>
<evidence type="ECO:0000313" key="20">
    <source>
        <dbReference type="Proteomes" id="UP000683360"/>
    </source>
</evidence>
<dbReference type="InterPro" id="IPR000477">
    <property type="entry name" value="RT_dom"/>
</dbReference>
<dbReference type="Pfam" id="PF17921">
    <property type="entry name" value="Integrase_H2C2"/>
    <property type="match status" value="1"/>
</dbReference>
<proteinExistence type="predicted"/>
<feature type="region of interest" description="Disordered" evidence="15">
    <location>
        <begin position="1424"/>
        <end position="1466"/>
    </location>
</feature>
<evidence type="ECO:0000256" key="6">
    <source>
        <dbReference type="ARBA" id="ARBA00022759"/>
    </source>
</evidence>
<evidence type="ECO:0000259" key="17">
    <source>
        <dbReference type="PROSITE" id="PS50878"/>
    </source>
</evidence>
<evidence type="ECO:0000256" key="5">
    <source>
        <dbReference type="ARBA" id="ARBA00022750"/>
    </source>
</evidence>
<sequence length="2132" mass="243798">MQCSTSNMESRNKFIYLPVQILNLKIAALVDTGSSINVISQQLFNSIPETHKSWVNSTSEKIVLANNQSVNIIGVSRIKIQIPQGKHWILVHVFSQTSHPLLLGTDYLVSKKIMLDFSKLTVCSRFCKVKNQKRLSVLPNSEMIVWGKVHNDILHGMQGICTNHNYLFKLGVLTAKSVVSVNKDKLVPVKLFNSTSEIVDIPRGQIVAKFEILDNDSDLIATCIGNRENPEVNNVQFSTEKCEDGELSGTKFFSYFDIPKHLSESEQGQLKGFLKSHDNIFVTDENPALGFTDVVQHKIILKPDFKPKYQRSYRLTPDKKQVLRDHLDHLLKQGIISPVGETEDIPITSPIVLVSKRAKESRTSQNSDFNQSSNSLSQFRFCCDFRYLNSQSQQFFYGLPELQDLTESFSNRTPNFITHIDLSSGFFQMPISPDSQRYTAFNTCYGTYQFLRLPMGLSSSPGSFQLLMDKVLHGLTFNSCLCYLDDVLITSETFEQHLSDLHEVFNRLQAAGLKLGPKKCHFAQKSCLFLGHLISKDGIQPPPDRITAVQEYPSPRSVRELRRALGLLNWFKKFIPNFSAEIEPLTKLLRKNAKFRWTSEQENAFTKLKSLLTNSPVLAFPNFHTEFYLAVDTSSKGIGYMLYQYQETASDSKEVSVIRFGSKSLSKWQRSYGPTKLELLGMVTAILDCAMYLRGRKFIVECDHQALRPIFQKQLKGAIYERWVAILQQFNFELRYKPAKDMQVADALSRSTRLTSCEGIDSPDQEDPFFPYVPEHVGDIQFEGKRVKFPNFMDSESTDFQEHNLPEVNNVMQSHDSIRNLKHFKRSKQFQNKQLDFGYDADTEDYDVADQTISKIKSQLPDYIKYQQFTDKCDSEDRNITADTGNRDIPETSSQNIDTENQSESVDPKTSAKNQDTEISTEKEDHSNFTTLNTDGDETQTNLSTETATSENNTQVKFTDSIEIFRHGDFSKDTFQKLQVRDPYFGPFISYFEQNKLPSSQKAARKLLLETPNYDMVDGLLFHTRTAKCKRTKLFTSYQLALPEVAIKTVLRLYHDSPLGGHGGIQHTADMLKEHYYFPKLLQSVTDYVRSCHDCQSRKVTQVKTKAGIVAFKTPEAPFQVWQMDLYGPVPVSAKGNSYIFTAVDAFTKFLVAEPIPNKDALTVAEVLFKLVSQYGVCDTLISDRGSEATARAIKEVCRLLEINQQYTPSFTHHCLGLCERTHRTFAERMTPYIQQGKHWEDMVPSILFSLNSTANDSVKYSPFEILYGSRPKFPLSGHVRDLNLASIPKDYHDYLKQFSERLDIIRNEVKDHALKSQTAMMERANRKVHNLTLRLGDFVYMSKDPTGPGHKFKFKFAGPYVVENCESPHLYTLKDQTTSKIFPSIHINRLKPAYVRKPNQCNYFMDPVITNVNQFTVEHDLLSDEHSEHSENDSPCNDLVSSENKLSNVPDVSTSENNLPVRRSKRTHRKPMRFRDTNFTTPESSTDSHIKDNVKIKRILACKIVNGTHKYLVHLCGEPAQNARWMDISDLNLLEITFFISGHIDYDVPVTYWLYCRYFFSAFYFYSLGIIMSDYLSKDEISNIVMAFKEMDLKPCAQTPDDFKTWMEDYKDTDDDLWNAYLPRISAFSGDAKTGTPYDLWRYEKDTSTDFHSLLKATREIENQPNLKPYLKKKPPTQATSKSTTTTVENRQIQQLTALVKQLSQDVKALKEDRNCDQPSTNIQWSRRDTSWTPYHPDETTIYRPVEQHRRRKQNDFTCWRCRQPGHYAIDCTVRLDHSRKTQRALNLQQSFIMKQSTQQTEQKSPISGLLGKNNADADGLSRLPGIHTKPDNISEESVKAICSLVQPVAYVESLSHQPDALDNMPDMLKEHQINIRDEQMNDSTIGYWIDKVSSKMKPRKQDVPSLPFHNMLINEELVDENTTHQIPVPLPRRSKRKPASPKKKPAPVEVSTDSNTESEDESMVYVVVEEPQQEVQQDIQPDDVIQEDDEIASVEEEATVPEEDASLPEESGGSEHETSLDDQVHDLATDALHDVTDDDSKEDENIDDDEEDDDDHSTPEPQQRRSTRTKTSTATTKYKDFVVPPVSKSAQPEWMVRADYLRTAASSGMFINMADEVSRAMLKLITKPDD</sequence>
<dbReference type="PROSITE" id="PS50878">
    <property type="entry name" value="RT_POL"/>
    <property type="match status" value="1"/>
</dbReference>
<feature type="compositionally biased region" description="Polar residues" evidence="15">
    <location>
        <begin position="928"/>
        <end position="941"/>
    </location>
</feature>
<dbReference type="CDD" id="cd01647">
    <property type="entry name" value="RT_LTR"/>
    <property type="match status" value="1"/>
</dbReference>
<dbReference type="Pfam" id="PF00098">
    <property type="entry name" value="zf-CCHC"/>
    <property type="match status" value="1"/>
</dbReference>
<feature type="compositionally biased region" description="Polar residues" evidence="15">
    <location>
        <begin position="1440"/>
        <end position="1459"/>
    </location>
</feature>
<dbReference type="CDD" id="cd09274">
    <property type="entry name" value="RNase_HI_RT_Ty3"/>
    <property type="match status" value="1"/>
</dbReference>
<feature type="domain" description="Reverse transcriptase" evidence="17">
    <location>
        <begin position="335"/>
        <end position="534"/>
    </location>
</feature>
<dbReference type="FunFam" id="3.30.70.270:FF:000020">
    <property type="entry name" value="Transposon Tf2-6 polyprotein-like Protein"/>
    <property type="match status" value="1"/>
</dbReference>
<feature type="region of interest" description="Disordered" evidence="15">
    <location>
        <begin position="875"/>
        <end position="941"/>
    </location>
</feature>